<organism evidence="2 3">
    <name type="scientific">Mesorhizobium plurifarium</name>
    <dbReference type="NCBI Taxonomy" id="69974"/>
    <lineage>
        <taxon>Bacteria</taxon>
        <taxon>Pseudomonadati</taxon>
        <taxon>Pseudomonadota</taxon>
        <taxon>Alphaproteobacteria</taxon>
        <taxon>Hyphomicrobiales</taxon>
        <taxon>Phyllobacteriaceae</taxon>
        <taxon>Mesorhizobium</taxon>
    </lineage>
</organism>
<feature type="region of interest" description="Disordered" evidence="1">
    <location>
        <begin position="83"/>
        <end position="122"/>
    </location>
</feature>
<evidence type="ECO:0000313" key="2">
    <source>
        <dbReference type="EMBL" id="CDX20938.1"/>
    </source>
</evidence>
<name>A0A090E2C5_MESPL</name>
<protein>
    <submittedName>
        <fullName evidence="2">Uncharacterized protein</fullName>
    </submittedName>
</protein>
<dbReference type="AlphaFoldDB" id="A0A090E2C5"/>
<evidence type="ECO:0000313" key="3">
    <source>
        <dbReference type="Proteomes" id="UP000046373"/>
    </source>
</evidence>
<proteinExistence type="predicted"/>
<accession>A0A090E2C5</accession>
<feature type="compositionally biased region" description="Basic residues" evidence="1">
    <location>
        <begin position="93"/>
        <end position="110"/>
    </location>
</feature>
<sequence>MPRYATIVTADDGAEIVSAIGEFESASLPLSSGRIEQVAPGVRIGMVRGGMVDAVAGFGFPRQGPSPSVARVAIATLAAMTAPAADGEPARPARAKPRRKPARKVRKAKAAKAASSVPAAHG</sequence>
<reference evidence="2 3" key="1">
    <citation type="submission" date="2014-08" db="EMBL/GenBank/DDBJ databases">
        <authorList>
            <person name="Moulin Lionel"/>
        </authorList>
    </citation>
    <scope>NUCLEOTIDE SEQUENCE [LARGE SCALE GENOMIC DNA]</scope>
</reference>
<dbReference type="Proteomes" id="UP000046373">
    <property type="component" value="Unassembled WGS sequence"/>
</dbReference>
<evidence type="ECO:0000256" key="1">
    <source>
        <dbReference type="SAM" id="MobiDB-lite"/>
    </source>
</evidence>
<feature type="compositionally biased region" description="Low complexity" evidence="1">
    <location>
        <begin position="111"/>
        <end position="122"/>
    </location>
</feature>
<gene>
    <name evidence="2" type="ORF">MPLDJ20_110350</name>
</gene>
<dbReference type="EMBL" id="CCNB01000003">
    <property type="protein sequence ID" value="CDX20938.1"/>
    <property type="molecule type" value="Genomic_DNA"/>
</dbReference>